<organism evidence="2 3">
    <name type="scientific">Terribacillus halophilus</name>
    <dbReference type="NCBI Taxonomy" id="361279"/>
    <lineage>
        <taxon>Bacteria</taxon>
        <taxon>Bacillati</taxon>
        <taxon>Bacillota</taxon>
        <taxon>Bacilli</taxon>
        <taxon>Bacillales</taxon>
        <taxon>Bacillaceae</taxon>
        <taxon>Terribacillus</taxon>
    </lineage>
</organism>
<gene>
    <name evidence="2" type="ORF">SAMN05421663_109150</name>
</gene>
<reference evidence="3" key="1">
    <citation type="submission" date="2016-10" db="EMBL/GenBank/DDBJ databases">
        <authorList>
            <person name="Varghese N."/>
            <person name="Submissions S."/>
        </authorList>
    </citation>
    <scope>NUCLEOTIDE SEQUENCE [LARGE SCALE GENOMIC DNA]</scope>
    <source>
        <strain evidence="3">DSM 21620</strain>
    </source>
</reference>
<evidence type="ECO:0000313" key="2">
    <source>
        <dbReference type="EMBL" id="SDD35724.1"/>
    </source>
</evidence>
<sequence>MNDKLKFCGLLLFVVLISGCQASASNSYSEMLSQKEESQKFHYQVTMNVDPPEDVDSASSPVIGNLAWIAKDLELGYEVKGDNDGEQFVINQEVPRSGFAAIEPQLMQVEDALVKDDSFYVKTEDIINFENKLGTYGFTLEENADVEGTYVGLPLANAPYNPGDVLFTDKDYEKAVKDADVQKDGDTYSFSVEGNQAEKYFKELIKRSMTQSFPGSVQLLEEGMEEQVELGTVKVEAKEKDGILQQEKYTIPFTENERKWQITIGLAYYDLDYAGDVKNVDDLEVITEQEYQDYIVSEQRRDINEMLNALD</sequence>
<evidence type="ECO:0000256" key="1">
    <source>
        <dbReference type="SAM" id="SignalP"/>
    </source>
</evidence>
<protein>
    <submittedName>
        <fullName evidence="2">Uncharacterized protein</fullName>
    </submittedName>
</protein>
<keyword evidence="1" id="KW-0732">Signal</keyword>
<dbReference type="Proteomes" id="UP000198666">
    <property type="component" value="Unassembled WGS sequence"/>
</dbReference>
<proteinExistence type="predicted"/>
<keyword evidence="3" id="KW-1185">Reference proteome</keyword>
<name>A0A1G6U3E3_9BACI</name>
<dbReference type="OrthoDB" id="2966473at2"/>
<feature type="signal peptide" evidence="1">
    <location>
        <begin position="1"/>
        <end position="24"/>
    </location>
</feature>
<evidence type="ECO:0000313" key="3">
    <source>
        <dbReference type="Proteomes" id="UP000198666"/>
    </source>
</evidence>
<feature type="chain" id="PRO_5011706658" evidence="1">
    <location>
        <begin position="25"/>
        <end position="311"/>
    </location>
</feature>
<dbReference type="RefSeq" id="WP_093728143.1">
    <property type="nucleotide sequence ID" value="NZ_FMZB01000009.1"/>
</dbReference>
<dbReference type="AlphaFoldDB" id="A0A1G6U3E3"/>
<dbReference type="PROSITE" id="PS51257">
    <property type="entry name" value="PROKAR_LIPOPROTEIN"/>
    <property type="match status" value="1"/>
</dbReference>
<accession>A0A1G6U3E3</accession>
<dbReference type="EMBL" id="FMZB01000009">
    <property type="protein sequence ID" value="SDD35724.1"/>
    <property type="molecule type" value="Genomic_DNA"/>
</dbReference>